<protein>
    <submittedName>
        <fullName evidence="3">Uncharacterized protein</fullName>
    </submittedName>
</protein>
<dbReference type="Proteomes" id="UP001165080">
    <property type="component" value="Unassembled WGS sequence"/>
</dbReference>
<accession>A0A9W6F894</accession>
<organism evidence="3 4">
    <name type="scientific">Pleodorina starrii</name>
    <dbReference type="NCBI Taxonomy" id="330485"/>
    <lineage>
        <taxon>Eukaryota</taxon>
        <taxon>Viridiplantae</taxon>
        <taxon>Chlorophyta</taxon>
        <taxon>core chlorophytes</taxon>
        <taxon>Chlorophyceae</taxon>
        <taxon>CS clade</taxon>
        <taxon>Chlamydomonadales</taxon>
        <taxon>Volvocaceae</taxon>
        <taxon>Pleodorina</taxon>
    </lineage>
</organism>
<dbReference type="PRINTS" id="PR00081">
    <property type="entry name" value="GDHRDH"/>
</dbReference>
<dbReference type="InterPro" id="IPR036291">
    <property type="entry name" value="NAD(P)-bd_dom_sf"/>
</dbReference>
<dbReference type="PRINTS" id="PR00080">
    <property type="entry name" value="SDRFAMILY"/>
</dbReference>
<comment type="caution">
    <text evidence="3">The sequence shown here is derived from an EMBL/GenBank/DDBJ whole genome shotgun (WGS) entry which is preliminary data.</text>
</comment>
<name>A0A9W6F894_9CHLO</name>
<keyword evidence="2" id="KW-0560">Oxidoreductase</keyword>
<reference evidence="3 4" key="1">
    <citation type="journal article" date="2023" name="Commun. Biol.">
        <title>Reorganization of the ancestral sex-determining regions during the evolution of trioecy in Pleodorina starrii.</title>
        <authorList>
            <person name="Takahashi K."/>
            <person name="Suzuki S."/>
            <person name="Kawai-Toyooka H."/>
            <person name="Yamamoto K."/>
            <person name="Hamaji T."/>
            <person name="Ootsuki R."/>
            <person name="Yamaguchi H."/>
            <person name="Kawachi M."/>
            <person name="Higashiyama T."/>
            <person name="Nozaki H."/>
        </authorList>
    </citation>
    <scope>NUCLEOTIDE SEQUENCE [LARGE SCALE GENOMIC DNA]</scope>
    <source>
        <strain evidence="3 4">NIES-4479</strain>
    </source>
</reference>
<dbReference type="EMBL" id="BRXU01000031">
    <property type="protein sequence ID" value="GLC59983.1"/>
    <property type="molecule type" value="Genomic_DNA"/>
</dbReference>
<proteinExistence type="inferred from homology"/>
<dbReference type="PROSITE" id="PS00061">
    <property type="entry name" value="ADH_SHORT"/>
    <property type="match status" value="1"/>
</dbReference>
<keyword evidence="4" id="KW-1185">Reference proteome</keyword>
<dbReference type="GO" id="GO:0016491">
    <property type="term" value="F:oxidoreductase activity"/>
    <property type="evidence" value="ECO:0007669"/>
    <property type="project" value="UniProtKB-KW"/>
</dbReference>
<dbReference type="PANTHER" id="PTHR24321">
    <property type="entry name" value="DEHYDROGENASES, SHORT CHAIN"/>
    <property type="match status" value="1"/>
</dbReference>
<dbReference type="SUPFAM" id="SSF51735">
    <property type="entry name" value="NAD(P)-binding Rossmann-fold domains"/>
    <property type="match status" value="1"/>
</dbReference>
<dbReference type="PANTHER" id="PTHR24321:SF8">
    <property type="entry name" value="ESTRADIOL 17-BETA-DEHYDROGENASE 8-RELATED"/>
    <property type="match status" value="1"/>
</dbReference>
<evidence type="ECO:0000256" key="2">
    <source>
        <dbReference type="ARBA" id="ARBA00023002"/>
    </source>
</evidence>
<gene>
    <name evidence="3" type="primary">PLEST005699</name>
    <name evidence="3" type="ORF">PLESTB_001560700</name>
</gene>
<comment type="similarity">
    <text evidence="1">Belongs to the short-chain dehydrogenases/reductases (SDR) family.</text>
</comment>
<dbReference type="Gene3D" id="3.40.50.720">
    <property type="entry name" value="NAD(P)-binding Rossmann-like Domain"/>
    <property type="match status" value="1"/>
</dbReference>
<evidence type="ECO:0000256" key="1">
    <source>
        <dbReference type="ARBA" id="ARBA00006484"/>
    </source>
</evidence>
<dbReference type="InterPro" id="IPR020904">
    <property type="entry name" value="Sc_DH/Rdtase_CS"/>
</dbReference>
<sequence length="244" mass="26367">MRTAVVSGVARQHGIGRQITRTLLSKGYRVVGCDLAPEEAPEHKDVAAYSFVRVDVRRPEDVRALYLHVERLVGGPHLNVLVNNAGIAAPYLDTSDPLASWHAFIDTNLTGAFLMSHTLQPLMEEGSSAIVHISSTRALQSEPGCEGYAAAKAGLLGLTHAQAASLQRRTRVNAVLPGWIDVSGGEDRISEAQHRWQLTGRVGAPTDVAELVAFLADERLSGYITGQHFVCDGGVTAKMYYPEE</sequence>
<evidence type="ECO:0000313" key="4">
    <source>
        <dbReference type="Proteomes" id="UP001165080"/>
    </source>
</evidence>
<dbReference type="Pfam" id="PF13561">
    <property type="entry name" value="adh_short_C2"/>
    <property type="match status" value="1"/>
</dbReference>
<evidence type="ECO:0000313" key="3">
    <source>
        <dbReference type="EMBL" id="GLC59983.1"/>
    </source>
</evidence>
<dbReference type="InterPro" id="IPR002347">
    <property type="entry name" value="SDR_fam"/>
</dbReference>
<dbReference type="AlphaFoldDB" id="A0A9W6F894"/>